<sequence>MKLGEIVKSCNLQVVCGEESLDNQVLGGYVSDLLSDVMANCKKDDIWLTLQIHPNIVAVAKLKEIAGIVIINGRKPEAETTKKAKAEGLPVMTSDLPAFELAGRLYNMGIHGTH</sequence>
<keyword evidence="1" id="KW-0418">Kinase</keyword>
<dbReference type="EMBL" id="LJVE01000093">
    <property type="protein sequence ID" value="KPL13615.1"/>
    <property type="molecule type" value="Genomic_DNA"/>
</dbReference>
<evidence type="ECO:0000313" key="2">
    <source>
        <dbReference type="Proteomes" id="UP000050975"/>
    </source>
</evidence>
<dbReference type="AlphaFoldDB" id="A0A0S8JVB8"/>
<dbReference type="Proteomes" id="UP000050975">
    <property type="component" value="Unassembled WGS sequence"/>
</dbReference>
<dbReference type="GO" id="GO:0016301">
    <property type="term" value="F:kinase activity"/>
    <property type="evidence" value="ECO:0007669"/>
    <property type="project" value="UniProtKB-KW"/>
</dbReference>
<dbReference type="Gene3D" id="3.40.1390.20">
    <property type="entry name" value="HprK N-terminal domain-like"/>
    <property type="match status" value="1"/>
</dbReference>
<reference evidence="1 2" key="1">
    <citation type="journal article" date="2015" name="Microbiome">
        <title>Genomic resolution of linkages in carbon, nitrogen, and sulfur cycling among widespread estuary sediment bacteria.</title>
        <authorList>
            <person name="Baker B.J."/>
            <person name="Lazar C.S."/>
            <person name="Teske A.P."/>
            <person name="Dick G.J."/>
        </authorList>
    </citation>
    <scope>NUCLEOTIDE SEQUENCE [LARGE SCALE GENOMIC DNA]</scope>
    <source>
        <strain evidence="1">SM1_77</strain>
    </source>
</reference>
<evidence type="ECO:0000313" key="1">
    <source>
        <dbReference type="EMBL" id="KPL13615.1"/>
    </source>
</evidence>
<accession>A0A0S8JVB8</accession>
<dbReference type="PATRIC" id="fig|1703778.3.peg.703"/>
<keyword evidence="1" id="KW-0808">Transferase</keyword>
<gene>
    <name evidence="1" type="ORF">AMJ74_04935</name>
</gene>
<organism evidence="1 2">
    <name type="scientific">candidate division WOR_3 bacterium SM1_77</name>
    <dbReference type="NCBI Taxonomy" id="1703778"/>
    <lineage>
        <taxon>Bacteria</taxon>
        <taxon>Bacteria division WOR-3</taxon>
    </lineage>
</organism>
<dbReference type="InterPro" id="IPR028979">
    <property type="entry name" value="Ser_kin/Pase_Hpr-like_N_sf"/>
</dbReference>
<comment type="caution">
    <text evidence="1">The sequence shown here is derived from an EMBL/GenBank/DDBJ whole genome shotgun (WGS) entry which is preliminary data.</text>
</comment>
<dbReference type="SUPFAM" id="SSF75138">
    <property type="entry name" value="HprK N-terminal domain-like"/>
    <property type="match status" value="1"/>
</dbReference>
<proteinExistence type="predicted"/>
<protein>
    <submittedName>
        <fullName evidence="1">Serine kinase</fullName>
    </submittedName>
</protein>
<name>A0A0S8JVB8_UNCW3</name>